<sequence length="68" mass="8106">LLISRFAAYVWQSGRDAQYSATCGRMYLIICYHNLYPRYSQSQIQLWNNTCHAKRHHRVVSEADRRAM</sequence>
<protein>
    <submittedName>
        <fullName evidence="1">Uncharacterized protein</fullName>
    </submittedName>
</protein>
<dbReference type="OrthoDB" id="3560687at2759"/>
<dbReference type="AlphaFoldDB" id="A0A9P4HVF5"/>
<gene>
    <name evidence="1" type="ORF">K490DRAFT_43774</name>
</gene>
<reference evidence="1" key="1">
    <citation type="journal article" date="2020" name="Stud. Mycol.">
        <title>101 Dothideomycetes genomes: a test case for predicting lifestyles and emergence of pathogens.</title>
        <authorList>
            <person name="Haridas S."/>
            <person name="Albert R."/>
            <person name="Binder M."/>
            <person name="Bloem J."/>
            <person name="Labutti K."/>
            <person name="Salamov A."/>
            <person name="Andreopoulos B."/>
            <person name="Baker S."/>
            <person name="Barry K."/>
            <person name="Bills G."/>
            <person name="Bluhm B."/>
            <person name="Cannon C."/>
            <person name="Castanera R."/>
            <person name="Culley D."/>
            <person name="Daum C."/>
            <person name="Ezra D."/>
            <person name="Gonzalez J."/>
            <person name="Henrissat B."/>
            <person name="Kuo A."/>
            <person name="Liang C."/>
            <person name="Lipzen A."/>
            <person name="Lutzoni F."/>
            <person name="Magnuson J."/>
            <person name="Mondo S."/>
            <person name="Nolan M."/>
            <person name="Ohm R."/>
            <person name="Pangilinan J."/>
            <person name="Park H.-J."/>
            <person name="Ramirez L."/>
            <person name="Alfaro M."/>
            <person name="Sun H."/>
            <person name="Tritt A."/>
            <person name="Yoshinaga Y."/>
            <person name="Zwiers L.-H."/>
            <person name="Turgeon B."/>
            <person name="Goodwin S."/>
            <person name="Spatafora J."/>
            <person name="Crous P."/>
            <person name="Grigoriev I."/>
        </authorList>
    </citation>
    <scope>NUCLEOTIDE SEQUENCE</scope>
    <source>
        <strain evidence="1">CBS 121410</strain>
    </source>
</reference>
<dbReference type="Proteomes" id="UP000799776">
    <property type="component" value="Unassembled WGS sequence"/>
</dbReference>
<organism evidence="1 2">
    <name type="scientific">Saccharata proteae CBS 121410</name>
    <dbReference type="NCBI Taxonomy" id="1314787"/>
    <lineage>
        <taxon>Eukaryota</taxon>
        <taxon>Fungi</taxon>
        <taxon>Dikarya</taxon>
        <taxon>Ascomycota</taxon>
        <taxon>Pezizomycotina</taxon>
        <taxon>Dothideomycetes</taxon>
        <taxon>Dothideomycetes incertae sedis</taxon>
        <taxon>Botryosphaeriales</taxon>
        <taxon>Saccharataceae</taxon>
        <taxon>Saccharata</taxon>
    </lineage>
</organism>
<evidence type="ECO:0000313" key="2">
    <source>
        <dbReference type="Proteomes" id="UP000799776"/>
    </source>
</evidence>
<proteinExistence type="predicted"/>
<dbReference type="EMBL" id="ML978723">
    <property type="protein sequence ID" value="KAF2086779.1"/>
    <property type="molecule type" value="Genomic_DNA"/>
</dbReference>
<keyword evidence="2" id="KW-1185">Reference proteome</keyword>
<evidence type="ECO:0000313" key="1">
    <source>
        <dbReference type="EMBL" id="KAF2086779.1"/>
    </source>
</evidence>
<accession>A0A9P4HVF5</accession>
<name>A0A9P4HVF5_9PEZI</name>
<feature type="non-terminal residue" evidence="1">
    <location>
        <position position="1"/>
    </location>
</feature>
<comment type="caution">
    <text evidence="1">The sequence shown here is derived from an EMBL/GenBank/DDBJ whole genome shotgun (WGS) entry which is preliminary data.</text>
</comment>